<proteinExistence type="predicted"/>
<evidence type="ECO:0000256" key="1">
    <source>
        <dbReference type="SAM" id="MobiDB-lite"/>
    </source>
</evidence>
<name>A0A7J7RKI0_MYOMY</name>
<dbReference type="Proteomes" id="UP000527355">
    <property type="component" value="Unassembled WGS sequence"/>
</dbReference>
<evidence type="ECO:0000313" key="3">
    <source>
        <dbReference type="Proteomes" id="UP000527355"/>
    </source>
</evidence>
<keyword evidence="3" id="KW-1185">Reference proteome</keyword>
<feature type="region of interest" description="Disordered" evidence="1">
    <location>
        <begin position="19"/>
        <end position="111"/>
    </location>
</feature>
<gene>
    <name evidence="2" type="ORF">mMyoMyo1_010297</name>
</gene>
<reference evidence="2 3" key="1">
    <citation type="journal article" date="2020" name="Nature">
        <title>Six reference-quality genomes reveal evolution of bat adaptations.</title>
        <authorList>
            <person name="Jebb D."/>
            <person name="Huang Z."/>
            <person name="Pippel M."/>
            <person name="Hughes G.M."/>
            <person name="Lavrichenko K."/>
            <person name="Devanna P."/>
            <person name="Winkler S."/>
            <person name="Jermiin L.S."/>
            <person name="Skirmuntt E.C."/>
            <person name="Katzourakis A."/>
            <person name="Burkitt-Gray L."/>
            <person name="Ray D.A."/>
            <person name="Sullivan K.A.M."/>
            <person name="Roscito J.G."/>
            <person name="Kirilenko B.M."/>
            <person name="Davalos L.M."/>
            <person name="Corthals A.P."/>
            <person name="Power M.L."/>
            <person name="Jones G."/>
            <person name="Ransome R.D."/>
            <person name="Dechmann D.K.N."/>
            <person name="Locatelli A.G."/>
            <person name="Puechmaille S.J."/>
            <person name="Fedrigo O."/>
            <person name="Jarvis E.D."/>
            <person name="Hiller M."/>
            <person name="Vernes S.C."/>
            <person name="Myers E.W."/>
            <person name="Teeling E.C."/>
        </authorList>
    </citation>
    <scope>NUCLEOTIDE SEQUENCE [LARGE SCALE GENOMIC DNA]</scope>
    <source>
        <strain evidence="2">MMyoMyo1</strain>
        <tissue evidence="2">Flight muscle</tissue>
    </source>
</reference>
<organism evidence="2 3">
    <name type="scientific">Myotis myotis</name>
    <name type="common">Greater mouse-eared bat</name>
    <name type="synonym">Vespertilio myotis</name>
    <dbReference type="NCBI Taxonomy" id="51298"/>
    <lineage>
        <taxon>Eukaryota</taxon>
        <taxon>Metazoa</taxon>
        <taxon>Chordata</taxon>
        <taxon>Craniata</taxon>
        <taxon>Vertebrata</taxon>
        <taxon>Euteleostomi</taxon>
        <taxon>Mammalia</taxon>
        <taxon>Eutheria</taxon>
        <taxon>Laurasiatheria</taxon>
        <taxon>Chiroptera</taxon>
        <taxon>Yangochiroptera</taxon>
        <taxon>Vespertilionidae</taxon>
        <taxon>Myotis</taxon>
    </lineage>
</organism>
<dbReference type="EMBL" id="JABWUV010000026">
    <property type="protein sequence ID" value="KAF6276656.1"/>
    <property type="molecule type" value="Genomic_DNA"/>
</dbReference>
<accession>A0A7J7RKI0</accession>
<protein>
    <submittedName>
        <fullName evidence="2">Uncharacterized protein</fullName>
    </submittedName>
</protein>
<comment type="caution">
    <text evidence="2">The sequence shown here is derived from an EMBL/GenBank/DDBJ whole genome shotgun (WGS) entry which is preliminary data.</text>
</comment>
<evidence type="ECO:0000313" key="2">
    <source>
        <dbReference type="EMBL" id="KAF6276656.1"/>
    </source>
</evidence>
<dbReference type="AlphaFoldDB" id="A0A7J7RKI0"/>
<sequence>MANLMPPCPLEGGGAGDCAPLPHSLRPLGVQSPEPDSSLRGLPVENHPPAASCGHTLPARLATPTRPHRSCGSGLWRSYEWPDLPQLGGRRSPRARRPGKTVGEGGGERVLPPADVLPLESPTLGAANWLSDMAAAASLRGSAALFCLVTDALGIKFMT</sequence>